<proteinExistence type="predicted"/>
<name>A0A6G9Y7X6_9NOCA</name>
<dbReference type="Pfam" id="PF07366">
    <property type="entry name" value="SnoaL"/>
    <property type="match status" value="1"/>
</dbReference>
<evidence type="ECO:0000313" key="1">
    <source>
        <dbReference type="EMBL" id="QIS09166.1"/>
    </source>
</evidence>
<dbReference type="Gene3D" id="3.10.450.50">
    <property type="match status" value="1"/>
</dbReference>
<dbReference type="KEGG" id="nah:F5544_06275"/>
<keyword evidence="2" id="KW-1185">Reference proteome</keyword>
<gene>
    <name evidence="1" type="ORF">F5544_06275</name>
</gene>
<dbReference type="PANTHER" id="PTHR31723:SF10">
    <property type="entry name" value="PATHOGEN-RELATED PROTEIN"/>
    <property type="match status" value="1"/>
</dbReference>
<dbReference type="PANTHER" id="PTHR31723">
    <property type="entry name" value="PATHOGENESIS-RELATED FAMILY PROTEIN"/>
    <property type="match status" value="1"/>
</dbReference>
<sequence length="256" mass="28899">MTFHMRALVETIRTQTARFVGFDLDEGTSPEMTVDATDSKTADETPLWLQGRDAVVAATPAEDWRNGAPDYHLTNEVVPRERTTSHAAGSLEAIVEDLVRVFEMEVSHKHDPATWVSLVAEHYRGRVNGGPWQDAEEFARIGSYNILIGDNPFYDVAEETFESSHHTFHTAFPGGFFWEVLEVLSGPPAVTFRWRHWGRYEGEYKGHQPTGEQIEMFGVTIARVSDDLRILELEHFYDNNKLLGPLAHGCPVTKAQ</sequence>
<organism evidence="1 2">
    <name type="scientific">Nocardia arthritidis</name>
    <dbReference type="NCBI Taxonomy" id="228602"/>
    <lineage>
        <taxon>Bacteria</taxon>
        <taxon>Bacillati</taxon>
        <taxon>Actinomycetota</taxon>
        <taxon>Actinomycetes</taxon>
        <taxon>Mycobacteriales</taxon>
        <taxon>Nocardiaceae</taxon>
        <taxon>Nocardia</taxon>
    </lineage>
</organism>
<dbReference type="GO" id="GO:0030638">
    <property type="term" value="P:polyketide metabolic process"/>
    <property type="evidence" value="ECO:0007669"/>
    <property type="project" value="InterPro"/>
</dbReference>
<dbReference type="InterPro" id="IPR009959">
    <property type="entry name" value="Cyclase_SnoaL-like"/>
</dbReference>
<dbReference type="SUPFAM" id="SSF54427">
    <property type="entry name" value="NTF2-like"/>
    <property type="match status" value="1"/>
</dbReference>
<dbReference type="Proteomes" id="UP000503540">
    <property type="component" value="Chromosome"/>
</dbReference>
<evidence type="ECO:0000313" key="2">
    <source>
        <dbReference type="Proteomes" id="UP000503540"/>
    </source>
</evidence>
<accession>A0A6G9Y7X6</accession>
<dbReference type="AlphaFoldDB" id="A0A6G9Y7X6"/>
<dbReference type="EMBL" id="CP046172">
    <property type="protein sequence ID" value="QIS09166.1"/>
    <property type="molecule type" value="Genomic_DNA"/>
</dbReference>
<reference evidence="1 2" key="1">
    <citation type="journal article" date="2019" name="ACS Chem. Biol.">
        <title>Identification and Mobilization of a Cryptic Antibiotic Biosynthesis Gene Locus from a Human-Pathogenic Nocardia Isolate.</title>
        <authorList>
            <person name="Herisse M."/>
            <person name="Ishida K."/>
            <person name="Porter J.L."/>
            <person name="Howden B."/>
            <person name="Hertweck C."/>
            <person name="Stinear T.P."/>
            <person name="Pidot S.J."/>
        </authorList>
    </citation>
    <scope>NUCLEOTIDE SEQUENCE [LARGE SCALE GENOMIC DNA]</scope>
    <source>
        <strain evidence="1 2">AUSMDU00012717</strain>
    </source>
</reference>
<dbReference type="InterPro" id="IPR053218">
    <property type="entry name" value="Pathogen-related_defense"/>
</dbReference>
<dbReference type="InterPro" id="IPR032710">
    <property type="entry name" value="NTF2-like_dom_sf"/>
</dbReference>
<protein>
    <submittedName>
        <fullName evidence="1">SnoaL-like polyketide cyclase</fullName>
    </submittedName>
</protein>